<organism evidence="2 3">
    <name type="scientific">Armillaria ostoyae</name>
    <name type="common">Armillaria root rot fungus</name>
    <dbReference type="NCBI Taxonomy" id="47428"/>
    <lineage>
        <taxon>Eukaryota</taxon>
        <taxon>Fungi</taxon>
        <taxon>Dikarya</taxon>
        <taxon>Basidiomycota</taxon>
        <taxon>Agaricomycotina</taxon>
        <taxon>Agaricomycetes</taxon>
        <taxon>Agaricomycetidae</taxon>
        <taxon>Agaricales</taxon>
        <taxon>Marasmiineae</taxon>
        <taxon>Physalacriaceae</taxon>
        <taxon>Armillaria</taxon>
    </lineage>
</organism>
<dbReference type="Proteomes" id="UP000219338">
    <property type="component" value="Unassembled WGS sequence"/>
</dbReference>
<proteinExistence type="predicted"/>
<dbReference type="EMBL" id="FUEG01000005">
    <property type="protein sequence ID" value="SJL05144.1"/>
    <property type="molecule type" value="Genomic_DNA"/>
</dbReference>
<protein>
    <recommendedName>
        <fullName evidence="4">Heterokaryon incompatibility domain-containing protein</fullName>
    </recommendedName>
</protein>
<dbReference type="OMA" id="FGIIARH"/>
<dbReference type="AlphaFoldDB" id="A0A284R8V6"/>
<evidence type="ECO:0000256" key="1">
    <source>
        <dbReference type="SAM" id="MobiDB-lite"/>
    </source>
</evidence>
<dbReference type="OrthoDB" id="5418601at2759"/>
<evidence type="ECO:0000313" key="3">
    <source>
        <dbReference type="Proteomes" id="UP000219338"/>
    </source>
</evidence>
<keyword evidence="3" id="KW-1185">Reference proteome</keyword>
<evidence type="ECO:0008006" key="4">
    <source>
        <dbReference type="Google" id="ProtNLM"/>
    </source>
</evidence>
<gene>
    <name evidence="2" type="ORF">ARMOST_08517</name>
</gene>
<evidence type="ECO:0000313" key="2">
    <source>
        <dbReference type="EMBL" id="SJL05144.1"/>
    </source>
</evidence>
<name>A0A284R8V6_ARMOS</name>
<feature type="region of interest" description="Disordered" evidence="1">
    <location>
        <begin position="46"/>
        <end position="76"/>
    </location>
</feature>
<accession>A0A284R8V6</accession>
<sequence length="638" mass="72199">MVLPPGHPSPVIPPMPVIPLMPIVPRMSTPPPPPMSAPLREYLEFEYSSSSSSSEETESNADGAGVFESDTHSGSPEVTISALTETGQAESSIKVPLQRSYTGTKPVILSSLADTPCATLGIPGLLDQFNATLGTCHTLDTPSLPSLLDDCIKNNYDFGTAYARLRAVWSADNHRNSTILDELRRREAGDRKMRQEVLVGNRIVRSTLPPRRVWDLCANRVVSWWSSSAFLDWSQTRGSDTTRRSNVRPISHAWMHEKDRVDVQTPINGYEWPVPIPTDANLDLIRIEMLNLELEYTWLDVLCLRQKGGTKEELRDEEWKLDVPTIGSVYQLNKVVIYLSGLGRPLTLKEGDLESDQCWFRRAWTVQEPIDKDNTGILAEFHKQLRAIDSIHHLTRRLSLSPAMFEVLSEMQKRVSTNPVDRIAGLALPLLSKMIPVYHETGLLEDAWTALVNEMFVGNRGELFFWYPEPGDAGKKWRPSWDQVMNKSLPANEISDMPVRHDSETHDDWYEGPCVDKGFVRGLAARGTEQVARRGKFIVQDSDGREYAFGIIARHRYPIPEDTYTLLGMDPAKLVRHPVQLRLLGDRNPRPRTQYWVIGRRLSDGKFEKVSVFEMADEKDVRRLSALGITETRRNILI</sequence>
<reference evidence="3" key="1">
    <citation type="journal article" date="2017" name="Nat. Ecol. Evol.">
        <title>Genome expansion and lineage-specific genetic innovations in the forest pathogenic fungi Armillaria.</title>
        <authorList>
            <person name="Sipos G."/>
            <person name="Prasanna A.N."/>
            <person name="Walter M.C."/>
            <person name="O'Connor E."/>
            <person name="Balint B."/>
            <person name="Krizsan K."/>
            <person name="Kiss B."/>
            <person name="Hess J."/>
            <person name="Varga T."/>
            <person name="Slot J."/>
            <person name="Riley R."/>
            <person name="Boka B."/>
            <person name="Rigling D."/>
            <person name="Barry K."/>
            <person name="Lee J."/>
            <person name="Mihaltcheva S."/>
            <person name="LaButti K."/>
            <person name="Lipzen A."/>
            <person name="Waldron R."/>
            <person name="Moloney N.M."/>
            <person name="Sperisen C."/>
            <person name="Kredics L."/>
            <person name="Vagvoelgyi C."/>
            <person name="Patrignani A."/>
            <person name="Fitzpatrick D."/>
            <person name="Nagy I."/>
            <person name="Doyle S."/>
            <person name="Anderson J.B."/>
            <person name="Grigoriev I.V."/>
            <person name="Gueldener U."/>
            <person name="Muensterkoetter M."/>
            <person name="Nagy L.G."/>
        </authorList>
    </citation>
    <scope>NUCLEOTIDE SEQUENCE [LARGE SCALE GENOMIC DNA]</scope>
    <source>
        <strain evidence="3">C18/9</strain>
    </source>
</reference>